<feature type="non-terminal residue" evidence="2">
    <location>
        <position position="1146"/>
    </location>
</feature>
<feature type="compositionally biased region" description="Low complexity" evidence="1">
    <location>
        <begin position="174"/>
        <end position="184"/>
    </location>
</feature>
<dbReference type="GO" id="GO:0005737">
    <property type="term" value="C:cytoplasm"/>
    <property type="evidence" value="ECO:0007669"/>
    <property type="project" value="TreeGrafter"/>
</dbReference>
<dbReference type="PANTHER" id="PTHR22741:SF10">
    <property type="entry name" value="COILED-COIL DOMAIN-CONTAINING PROTEIN CG32809"/>
    <property type="match status" value="1"/>
</dbReference>
<feature type="compositionally biased region" description="Polar residues" evidence="1">
    <location>
        <begin position="490"/>
        <end position="501"/>
    </location>
</feature>
<protein>
    <submittedName>
        <fullName evidence="2">Sickle tail protein homolog</fullName>
    </submittedName>
</protein>
<evidence type="ECO:0000313" key="2">
    <source>
        <dbReference type="EMBL" id="CDG69622.1"/>
    </source>
</evidence>
<feature type="region of interest" description="Disordered" evidence="1">
    <location>
        <begin position="456"/>
        <end position="501"/>
    </location>
</feature>
<organism evidence="2">
    <name type="scientific">Hydra vulgaris</name>
    <name type="common">Hydra</name>
    <name type="synonym">Hydra attenuata</name>
    <dbReference type="NCBI Taxonomy" id="6087"/>
    <lineage>
        <taxon>Eukaryota</taxon>
        <taxon>Metazoa</taxon>
        <taxon>Cnidaria</taxon>
        <taxon>Hydrozoa</taxon>
        <taxon>Hydroidolina</taxon>
        <taxon>Anthoathecata</taxon>
        <taxon>Aplanulata</taxon>
        <taxon>Hydridae</taxon>
        <taxon>Hydra</taxon>
    </lineage>
</organism>
<dbReference type="OrthoDB" id="6022652at2759"/>
<dbReference type="InterPro" id="IPR051825">
    <property type="entry name" value="SRCIN1"/>
</dbReference>
<feature type="compositionally biased region" description="Low complexity" evidence="1">
    <location>
        <begin position="140"/>
        <end position="166"/>
    </location>
</feature>
<feature type="region of interest" description="Disordered" evidence="1">
    <location>
        <begin position="16"/>
        <end position="51"/>
    </location>
</feature>
<name>T2MCG7_HYDVU</name>
<sequence>MIKKWKATPTSQKYVVVGRSNDDNEFDGKSKSEETRTRKPRRHTTGSGKQTIEDIKKAKELAGMSTPNYEEVTDYSSERTNTLGRKQLISMLKQRYGPEIECYRNANEQAEQEQDIEKKLLERSWDQRNPKSKTFQFSKSPNNNSSSMVRSNNSSFRRSTRRTNSNDGSGGETSNSVSGNSDNDSGWSSHAIAFLQYRDEVKRVNLPSLMRSIDTVKSLFVEAFPNKVTLQHFQTGKITIYIKDIENGVYYQLENIGDVSNRSFLKIHELDTQQSNSQPTWDSLSAKKQTEVTQEISIPKFQRESSSSSLRSDGVLNRTNYGTQNNFEFKGDAEKQISSPKTFRSSSFNNPYEQYGRGATFSPAVTRKTQAQMTPVSKVFVGESSLSNEECRNVENEDCVNIKSPGKLNQKIINNLQNQADQFNSRKEYLPKHYQPTVLVKAQEAKPEPIFTKEIKKHGSNQSVSSESSDNYKVPVSTQPFETKRDEKTNSSASLNKISNNIPDISTDLLQELNELEEEVKWKNIPDRKSQVKENKKETNSSQSPGSLNTNNKPLNPQNTNVPSYNNPNMIAATTKARNASMSSNTSTGSENLNSSYPDSYISETGDHENQADELLQSLSQPIYAQIDKAFLTSKAKLPNGISAPTVSVDESAKSSVQSPKLPRDRTKSGKICKPPSVTTPDFIELEDSAHIVKKRIYAVKKDLAEMRKYHLENSRQFKADIQKKLLLFRKKAAKAEELLQDKLDINNSFIFAHEHPVRERRHRLTSDQIEYNKKKSNATELIGFVEPSGARFGRDVVNQEAIEKLIECALKLDLNVLVNALNEKQETEEKVFIHSLCQTRLRNQSKSIKRSQASMETPIERKRSTRSEPIFFNFKEQCFYCGNMCTLDSCHPERNNLIELGTKSSKIYHATLELCNEPCIKLEEDVDLYTVSEFYEMLQTLGEEIYSLKMTQNNLKEKYGDSIQLVSRQGTTSIQFVGDNSDHDLATLDDKNTHHGLGSISIANQSFIGNSNKKRLPWDKKDYWSNINFDNQIKISRFYSSDVPVLSQIKFLEFTKGKGGVLGRGITKNVLQVWTSTMHRCAEMTEKHSLKIKSWFNSHSPFDITEQLEALDSGFVDEFNQVTCDCSESICALILAQMNGMTYTE</sequence>
<feature type="region of interest" description="Disordered" evidence="1">
    <location>
        <begin position="330"/>
        <end position="350"/>
    </location>
</feature>
<dbReference type="AlphaFoldDB" id="T2MCG7"/>
<feature type="region of interest" description="Disordered" evidence="1">
    <location>
        <begin position="644"/>
        <end position="674"/>
    </location>
</feature>
<reference evidence="2" key="1">
    <citation type="journal article" date="2013" name="Genome Biol. Evol.">
        <title>Punctuated emergences of genetic and phenotypic innovations in eumetazoan, bilaterian, euteleostome, and hominidae ancestors.</title>
        <authorList>
            <person name="Wenger Y."/>
            <person name="Galliot B."/>
        </authorList>
    </citation>
    <scope>NUCLEOTIDE SEQUENCE</scope>
    <source>
        <tissue evidence="2">Whole animals</tissue>
    </source>
</reference>
<gene>
    <name evidence="2" type="primary">SKT</name>
</gene>
<evidence type="ECO:0000256" key="1">
    <source>
        <dbReference type="SAM" id="MobiDB-lite"/>
    </source>
</evidence>
<feature type="region of interest" description="Disordered" evidence="1">
    <location>
        <begin position="122"/>
        <end position="184"/>
    </location>
</feature>
<feature type="compositionally biased region" description="Basic and acidic residues" evidence="1">
    <location>
        <begin position="20"/>
        <end position="37"/>
    </location>
</feature>
<proteinExistence type="evidence at transcript level"/>
<feature type="compositionally biased region" description="Polar residues" evidence="1">
    <location>
        <begin position="540"/>
        <end position="569"/>
    </location>
</feature>
<dbReference type="EMBL" id="HAAD01003390">
    <property type="protein sequence ID" value="CDG69622.1"/>
    <property type="molecule type" value="mRNA"/>
</dbReference>
<feature type="compositionally biased region" description="Low complexity" evidence="1">
    <location>
        <begin position="460"/>
        <end position="469"/>
    </location>
</feature>
<accession>T2MCG7</accession>
<feature type="compositionally biased region" description="Polar residues" evidence="1">
    <location>
        <begin position="336"/>
        <end position="350"/>
    </location>
</feature>
<feature type="compositionally biased region" description="Basic and acidic residues" evidence="1">
    <location>
        <begin position="527"/>
        <end position="539"/>
    </location>
</feature>
<feature type="region of interest" description="Disordered" evidence="1">
    <location>
        <begin position="527"/>
        <end position="609"/>
    </location>
</feature>
<dbReference type="PANTHER" id="PTHR22741">
    <property type="entry name" value="P140CAP/SNIP-RELATED"/>
    <property type="match status" value="1"/>
</dbReference>
<feature type="compositionally biased region" description="Polar residues" evidence="1">
    <location>
        <begin position="576"/>
        <end position="598"/>
    </location>
</feature>